<keyword evidence="2" id="KW-1185">Reference proteome</keyword>
<dbReference type="EMBL" id="JBHSPA010000037">
    <property type="protein sequence ID" value="MFC5828423.1"/>
    <property type="molecule type" value="Genomic_DNA"/>
</dbReference>
<proteinExistence type="predicted"/>
<sequence length="96" mass="10620">MAARGPAHRRLRGTGLLRHAFSPIEEKVYRRERVLTADQWVGLVATSSDHLQLGAERLTALLRVMHGTIESLGGHVRIQHETAALICHRRPAPSTG</sequence>
<comment type="caution">
    <text evidence="1">The sequence shown here is derived from an EMBL/GenBank/DDBJ whole genome shotgun (WGS) entry which is preliminary data.</text>
</comment>
<reference evidence="2" key="1">
    <citation type="journal article" date="2019" name="Int. J. Syst. Evol. Microbiol.">
        <title>The Global Catalogue of Microorganisms (GCM) 10K type strain sequencing project: providing services to taxonomists for standard genome sequencing and annotation.</title>
        <authorList>
            <consortium name="The Broad Institute Genomics Platform"/>
            <consortium name="The Broad Institute Genome Sequencing Center for Infectious Disease"/>
            <person name="Wu L."/>
            <person name="Ma J."/>
        </authorList>
    </citation>
    <scope>NUCLEOTIDE SEQUENCE [LARGE SCALE GENOMIC DNA]</scope>
    <source>
        <strain evidence="2">CCUG 53903</strain>
    </source>
</reference>
<organism evidence="1 2">
    <name type="scientific">Nonomuraea insulae</name>
    <dbReference type="NCBI Taxonomy" id="1616787"/>
    <lineage>
        <taxon>Bacteria</taxon>
        <taxon>Bacillati</taxon>
        <taxon>Actinomycetota</taxon>
        <taxon>Actinomycetes</taxon>
        <taxon>Streptosporangiales</taxon>
        <taxon>Streptosporangiaceae</taxon>
        <taxon>Nonomuraea</taxon>
    </lineage>
</organism>
<accession>A0ABW1CVU4</accession>
<gene>
    <name evidence="1" type="ORF">ACFPZ3_31525</name>
</gene>
<dbReference type="Proteomes" id="UP001596058">
    <property type="component" value="Unassembled WGS sequence"/>
</dbReference>
<evidence type="ECO:0000313" key="1">
    <source>
        <dbReference type="EMBL" id="MFC5828423.1"/>
    </source>
</evidence>
<dbReference type="RefSeq" id="WP_379517926.1">
    <property type="nucleotide sequence ID" value="NZ_JBHSPA010000037.1"/>
</dbReference>
<name>A0ABW1CVU4_9ACTN</name>
<protein>
    <submittedName>
        <fullName evidence="1">Uncharacterized protein</fullName>
    </submittedName>
</protein>
<evidence type="ECO:0000313" key="2">
    <source>
        <dbReference type="Proteomes" id="UP001596058"/>
    </source>
</evidence>